<dbReference type="Gene3D" id="1.20.910.10">
    <property type="entry name" value="Heme oxygenase-like"/>
    <property type="match status" value="1"/>
</dbReference>
<dbReference type="AlphaFoldDB" id="A0A178MJU8"/>
<accession>A0A178MJU8</accession>
<dbReference type="EMBL" id="LWQU01000153">
    <property type="protein sequence ID" value="OAN48843.1"/>
    <property type="molecule type" value="Genomic_DNA"/>
</dbReference>
<keyword evidence="2" id="KW-1185">Reference proteome</keyword>
<evidence type="ECO:0000313" key="1">
    <source>
        <dbReference type="EMBL" id="OAN48843.1"/>
    </source>
</evidence>
<protein>
    <recommendedName>
        <fullName evidence="3">Iron-containing redox enzyme family protein</fullName>
    </recommendedName>
</protein>
<evidence type="ECO:0000313" key="2">
    <source>
        <dbReference type="Proteomes" id="UP000078543"/>
    </source>
</evidence>
<dbReference type="OrthoDB" id="7337814at2"/>
<evidence type="ECO:0008006" key="3">
    <source>
        <dbReference type="Google" id="ProtNLM"/>
    </source>
</evidence>
<proteinExistence type="predicted"/>
<name>A0A178MJU8_9PROT</name>
<dbReference type="InterPro" id="IPR016084">
    <property type="entry name" value="Haem_Oase-like_multi-hlx"/>
</dbReference>
<dbReference type="Proteomes" id="UP000078543">
    <property type="component" value="Unassembled WGS sequence"/>
</dbReference>
<sequence length="401" mass="44515">MMSLTDLVIEKDGRKLLPDFVHPLPNLLEMSAEQVLESFRDSQRADFTAIVAQAERPGSPLHEVFARLGEGVGADNPFHRIALFKPGALEDLFLDLHDHVMSHPVWRHPFFVRVFEGRIEVPQVMRFSVAYFNQIKNTRQCVALAIGRFHGLMDLPFGPLNEHVSEITQIALAQLVADEYGVGVHAVEDYPDLARLLKARTHIALYRQMFAGLGIPDGQQDRPMLWGGADNVLTQRLVAGHPAFSPLEALSSVGLGMEWGVPEFFSLLLGGLIRVASCEGLPLSAHHLEVFIAHVRYDVLHAVSVMLVTSLHMKGGSDAAVVKNACNTLMAGRYGMMGDLYRDVFGEECPGLADIGLERRYHLTDRRIEAALLEARATIDPSRVEQGADYRRHKATPFVFA</sequence>
<gene>
    <name evidence="1" type="ORF">A6A05_14240</name>
</gene>
<dbReference type="SUPFAM" id="SSF48613">
    <property type="entry name" value="Heme oxygenase-like"/>
    <property type="match status" value="1"/>
</dbReference>
<comment type="caution">
    <text evidence="1">The sequence shown here is derived from an EMBL/GenBank/DDBJ whole genome shotgun (WGS) entry which is preliminary data.</text>
</comment>
<dbReference type="STRING" id="1437059.A6A05_14240"/>
<organism evidence="1 2">
    <name type="scientific">Magnetospirillum moscoviense</name>
    <dbReference type="NCBI Taxonomy" id="1437059"/>
    <lineage>
        <taxon>Bacteria</taxon>
        <taxon>Pseudomonadati</taxon>
        <taxon>Pseudomonadota</taxon>
        <taxon>Alphaproteobacteria</taxon>
        <taxon>Rhodospirillales</taxon>
        <taxon>Rhodospirillaceae</taxon>
        <taxon>Magnetospirillum</taxon>
    </lineage>
</organism>
<dbReference type="SMART" id="SM01236">
    <property type="entry name" value="Haem_oxygenase_2"/>
    <property type="match status" value="1"/>
</dbReference>
<reference evidence="1 2" key="1">
    <citation type="submission" date="2016-04" db="EMBL/GenBank/DDBJ databases">
        <title>Draft genome sequence of freshwater magnetotactic bacteria Magnetospirillum marisnigri SP-1 and Magnetospirillum moscoviense BB-1.</title>
        <authorList>
            <person name="Koziaeva V."/>
            <person name="Dziuba M.V."/>
            <person name="Ivanov T.M."/>
            <person name="Kuznetsov B."/>
            <person name="Grouzdev D.S."/>
        </authorList>
    </citation>
    <scope>NUCLEOTIDE SEQUENCE [LARGE SCALE GENOMIC DNA]</scope>
    <source>
        <strain evidence="1 2">BB-1</strain>
    </source>
</reference>